<dbReference type="Proteomes" id="UP000183209">
    <property type="component" value="Unassembled WGS sequence"/>
</dbReference>
<reference evidence="2 3" key="1">
    <citation type="submission" date="2016-10" db="EMBL/GenBank/DDBJ databases">
        <authorList>
            <person name="de Groot N.N."/>
        </authorList>
    </citation>
    <scope>NUCLEOTIDE SEQUENCE [LARGE SCALE GENOMIC DNA]</scope>
    <source>
        <strain evidence="2 3">CGMCC 1.6114</strain>
    </source>
</reference>
<dbReference type="AlphaFoldDB" id="A0A1I6QHL9"/>
<accession>A0A1I6QHL9</accession>
<evidence type="ECO:0000313" key="2">
    <source>
        <dbReference type="EMBL" id="SFS51946.1"/>
    </source>
</evidence>
<keyword evidence="1" id="KW-1133">Transmembrane helix</keyword>
<evidence type="ECO:0000313" key="3">
    <source>
        <dbReference type="Proteomes" id="UP000183209"/>
    </source>
</evidence>
<sequence>MLRKNNLHKANNFKIPKGYFDNLEDDILDKISTQECHIPRTNSFKTPKGYFNNIEDRVETQLPSDKSIISLYQRNKTRFITVASIAAVFILVLSIINPFAPKTSMENIPVTEVEEYINTNYTSLFSLDIEDYFSSEEEIDQVQILNNTITEEELIEYLNENIDPYEELTITQ</sequence>
<gene>
    <name evidence="2" type="ORF">SAMN04487906_0662</name>
</gene>
<keyword evidence="1" id="KW-0812">Transmembrane</keyword>
<feature type="transmembrane region" description="Helical" evidence="1">
    <location>
        <begin position="79"/>
        <end position="100"/>
    </location>
</feature>
<dbReference type="OrthoDB" id="981524at2"/>
<protein>
    <submittedName>
        <fullName evidence="2">Uncharacterized protein</fullName>
    </submittedName>
</protein>
<dbReference type="EMBL" id="FPAG01000002">
    <property type="protein sequence ID" value="SFS51946.1"/>
    <property type="molecule type" value="Genomic_DNA"/>
</dbReference>
<proteinExistence type="predicted"/>
<evidence type="ECO:0000256" key="1">
    <source>
        <dbReference type="SAM" id="Phobius"/>
    </source>
</evidence>
<name>A0A1I6QHL9_9FLAO</name>
<organism evidence="2 3">
    <name type="scientific">Zhouia amylolytica</name>
    <dbReference type="NCBI Taxonomy" id="376730"/>
    <lineage>
        <taxon>Bacteria</taxon>
        <taxon>Pseudomonadati</taxon>
        <taxon>Bacteroidota</taxon>
        <taxon>Flavobacteriia</taxon>
        <taxon>Flavobacteriales</taxon>
        <taxon>Flavobacteriaceae</taxon>
        <taxon>Zhouia</taxon>
    </lineage>
</organism>
<keyword evidence="1" id="KW-0472">Membrane</keyword>